<sequence length="165" mass="19465">MNLTDLLTAHKESFKEKFIEALAKKNSMTADEVRVDFKSFIEQFAGEKYNEVSQVVKRINEIEIPVFLNIRRDRMREEKCKICEGNEPNVLEIKEKYGNRIEIFEVIEDRPEGLLYQIIFYEEAEEKKLPLTAIINRGELMKFWAGKTVDAAVYERYINKYLAKS</sequence>
<proteinExistence type="predicted"/>
<organism evidence="1 2">
    <name type="scientific">Candidatus Methanoperedens nitratireducens</name>
    <dbReference type="NCBI Taxonomy" id="1392998"/>
    <lineage>
        <taxon>Archaea</taxon>
        <taxon>Methanobacteriati</taxon>
        <taxon>Methanobacteriota</taxon>
        <taxon>Stenosarchaea group</taxon>
        <taxon>Methanomicrobia</taxon>
        <taxon>Methanosarcinales</taxon>
        <taxon>ANME-2 cluster</taxon>
        <taxon>Candidatus Methanoperedentaceae</taxon>
        <taxon>Candidatus Methanoperedens</taxon>
    </lineage>
</organism>
<evidence type="ECO:0000313" key="1">
    <source>
        <dbReference type="EMBL" id="KPQ44386.1"/>
    </source>
</evidence>
<dbReference type="Proteomes" id="UP000050360">
    <property type="component" value="Unassembled WGS sequence"/>
</dbReference>
<gene>
    <name evidence="1" type="ORF">MPEBLZ_01019</name>
</gene>
<dbReference type="AlphaFoldDB" id="A0A0N8KRA4"/>
<name>A0A0N8KRA4_9EURY</name>
<dbReference type="EMBL" id="LKCM01000095">
    <property type="protein sequence ID" value="KPQ44386.1"/>
    <property type="molecule type" value="Genomic_DNA"/>
</dbReference>
<comment type="caution">
    <text evidence="1">The sequence shown here is derived from an EMBL/GenBank/DDBJ whole genome shotgun (WGS) entry which is preliminary data.</text>
</comment>
<accession>A0A0N8KRA4</accession>
<evidence type="ECO:0000313" key="2">
    <source>
        <dbReference type="Proteomes" id="UP000050360"/>
    </source>
</evidence>
<reference evidence="1 2" key="1">
    <citation type="submission" date="2015-09" db="EMBL/GenBank/DDBJ databases">
        <title>A metagenomics-based metabolic model of nitrate-dependent anaerobic oxidation of methane by Methanoperedens-like archaea.</title>
        <authorList>
            <person name="Arshad A."/>
            <person name="Speth D.R."/>
            <person name="De Graaf R.M."/>
            <person name="Op Den Camp H.J."/>
            <person name="Jetten M.S."/>
            <person name="Welte C.U."/>
        </authorList>
    </citation>
    <scope>NUCLEOTIDE SEQUENCE [LARGE SCALE GENOMIC DNA]</scope>
</reference>
<protein>
    <submittedName>
        <fullName evidence="1">Uncharacterized protein</fullName>
    </submittedName>
</protein>